<dbReference type="PANTHER" id="PTHR43584">
    <property type="entry name" value="NUCLEOTIDYL TRANSFERASE"/>
    <property type="match status" value="1"/>
</dbReference>
<dbReference type="Proteomes" id="UP000604381">
    <property type="component" value="Unassembled WGS sequence"/>
</dbReference>
<organism evidence="18 19">
    <name type="scientific">Candidatus Amphirhobacter heronislandensis</name>
    <dbReference type="NCBI Taxonomy" id="1732024"/>
    <lineage>
        <taxon>Bacteria</taxon>
        <taxon>Pseudomonadati</taxon>
        <taxon>Pseudomonadota</taxon>
        <taxon>Gammaproteobacteria</taxon>
        <taxon>Candidatus Tethybacterales</taxon>
        <taxon>Candidatus Tethybacteraceae</taxon>
        <taxon>Candidatus Amphirhobacter</taxon>
    </lineage>
</organism>
<keyword evidence="9" id="KW-0133">Cell shape</keyword>
<evidence type="ECO:0000256" key="4">
    <source>
        <dbReference type="ARBA" id="ARBA00022490"/>
    </source>
</evidence>
<dbReference type="SUPFAM" id="SSF53448">
    <property type="entry name" value="Nucleotide-diphospho-sugar transferases"/>
    <property type="match status" value="1"/>
</dbReference>
<dbReference type="GO" id="GO:0046872">
    <property type="term" value="F:metal ion binding"/>
    <property type="evidence" value="ECO:0007669"/>
    <property type="project" value="UniProtKB-KW"/>
</dbReference>
<keyword evidence="7" id="KW-0479">Metal-binding</keyword>
<evidence type="ECO:0000313" key="19">
    <source>
        <dbReference type="Proteomes" id="UP000604381"/>
    </source>
</evidence>
<dbReference type="GO" id="GO:0009252">
    <property type="term" value="P:peptidoglycan biosynthetic process"/>
    <property type="evidence" value="ECO:0007669"/>
    <property type="project" value="UniProtKB-KW"/>
</dbReference>
<proteinExistence type="inferred from homology"/>
<feature type="domain" description="MobA-like NTP transferase" evidence="17">
    <location>
        <begin position="10"/>
        <end position="149"/>
    </location>
</feature>
<comment type="cofactor">
    <cofactor evidence="1">
        <name>Mg(2+)</name>
        <dbReference type="ChEBI" id="CHEBI:18420"/>
    </cofactor>
</comment>
<dbReference type="EMBL" id="JADHEI010000033">
    <property type="protein sequence ID" value="MBF2735398.1"/>
    <property type="molecule type" value="Genomic_DNA"/>
</dbReference>
<evidence type="ECO:0000313" key="18">
    <source>
        <dbReference type="EMBL" id="MBF2735398.1"/>
    </source>
</evidence>
<protein>
    <submittedName>
        <fullName evidence="18">NTP transferase domain-containing protein</fullName>
    </submittedName>
</protein>
<accession>A0A930XY08</accession>
<evidence type="ECO:0000256" key="1">
    <source>
        <dbReference type="ARBA" id="ARBA00001946"/>
    </source>
</evidence>
<dbReference type="SUPFAM" id="SSF51161">
    <property type="entry name" value="Trimeric LpxA-like enzymes"/>
    <property type="match status" value="1"/>
</dbReference>
<evidence type="ECO:0000256" key="5">
    <source>
        <dbReference type="ARBA" id="ARBA00022679"/>
    </source>
</evidence>
<keyword evidence="8" id="KW-0460">Magnesium</keyword>
<keyword evidence="19" id="KW-1185">Reference proteome</keyword>
<evidence type="ECO:0000256" key="3">
    <source>
        <dbReference type="ARBA" id="ARBA00007947"/>
    </source>
</evidence>
<dbReference type="GO" id="GO:0071555">
    <property type="term" value="P:cell wall organization"/>
    <property type="evidence" value="ECO:0007669"/>
    <property type="project" value="UniProtKB-KW"/>
</dbReference>
<keyword evidence="13" id="KW-0961">Cell wall biogenesis/degradation</keyword>
<dbReference type="Pfam" id="PF12804">
    <property type="entry name" value="NTP_transf_3"/>
    <property type="match status" value="1"/>
</dbReference>
<keyword evidence="12" id="KW-0012">Acyltransferase</keyword>
<name>A0A930XY08_9GAMM</name>
<comment type="similarity">
    <text evidence="2">In the C-terminal section; belongs to the transferase hexapeptide repeat family.</text>
</comment>
<dbReference type="InterPro" id="IPR011004">
    <property type="entry name" value="Trimer_LpxA-like_sf"/>
</dbReference>
<comment type="similarity">
    <text evidence="3">In the N-terminal section; belongs to the N-acetylglucosamine-1-phosphate uridyltransferase family.</text>
</comment>
<dbReference type="GO" id="GO:0003977">
    <property type="term" value="F:UDP-N-acetylglucosamine diphosphorylase activity"/>
    <property type="evidence" value="ECO:0007669"/>
    <property type="project" value="UniProtKB-EC"/>
</dbReference>
<keyword evidence="6" id="KW-0548">Nucleotidyltransferase</keyword>
<gene>
    <name evidence="18" type="ORF">ISN26_04885</name>
</gene>
<keyword evidence="10" id="KW-0573">Peptidoglycan synthesis</keyword>
<sequence length="321" mass="33603">MSSARPPLYVVILAAGKGRRMGAPVSKVMLPLCGKPILQRTIDAAASLRPAKIIIVVGGNEDEIRGKVSGPRLVYAKQRVINGNAGAVKAAMPLIPDRARVLALFGDGILTPAQLRALAAGVGPEAVSIRLLRSADGRGYSRFLRDAKGRIVDLVPEKSLTPAQRKIEECDAGGQGFPAAWARRQLGRIKPHAKGGELYLTELIGMAAAAGMRVNAVEVSAEEGVNINAPANLLQAEAHLGARLVAEMQRRGVLFADPNTVVVRGDVSAAKGAFIDRNVILAGRVVLKAGAVVGANCMLEDTVLGPDARLEPFTQACGAVL</sequence>
<evidence type="ECO:0000256" key="13">
    <source>
        <dbReference type="ARBA" id="ARBA00023316"/>
    </source>
</evidence>
<dbReference type="Gene3D" id="3.90.550.10">
    <property type="entry name" value="Spore Coat Polysaccharide Biosynthesis Protein SpsA, Chain A"/>
    <property type="match status" value="1"/>
</dbReference>
<evidence type="ECO:0000256" key="14">
    <source>
        <dbReference type="ARBA" id="ARBA00048247"/>
    </source>
</evidence>
<comment type="function">
    <text evidence="16">Catalyzes the last two sequential reactions in the de novo biosynthetic pathway for UDP-N-acetylglucosamine (UDP-GlcNAc). The C-terminal domain catalyzes the transfer of acetyl group from acetyl coenzyme A to glucosamine-1-phosphate (GlcN-1-P) to produce N-acetylglucosamine-1-phosphate (GlcNAc-1-P), which is converted into UDP-GlcNAc by the transfer of uridine 5-monophosphate (from uridine 5-triphosphate), a reaction catalyzed by the N-terminal domain.</text>
</comment>
<comment type="caution">
    <text evidence="18">The sequence shown here is derived from an EMBL/GenBank/DDBJ whole genome shotgun (WGS) entry which is preliminary data.</text>
</comment>
<dbReference type="InterPro" id="IPR050065">
    <property type="entry name" value="GlmU-like"/>
</dbReference>
<evidence type="ECO:0000256" key="2">
    <source>
        <dbReference type="ARBA" id="ARBA00007707"/>
    </source>
</evidence>
<dbReference type="InterPro" id="IPR025877">
    <property type="entry name" value="MobA-like_NTP_Trfase"/>
</dbReference>
<dbReference type="PANTHER" id="PTHR43584:SF3">
    <property type="entry name" value="BIFUNCTIONAL PROTEIN GLMU"/>
    <property type="match status" value="1"/>
</dbReference>
<evidence type="ECO:0000256" key="16">
    <source>
        <dbReference type="ARBA" id="ARBA00049628"/>
    </source>
</evidence>
<dbReference type="GO" id="GO:0008360">
    <property type="term" value="P:regulation of cell shape"/>
    <property type="evidence" value="ECO:0007669"/>
    <property type="project" value="UniProtKB-KW"/>
</dbReference>
<keyword evidence="4" id="KW-0963">Cytoplasm</keyword>
<keyword evidence="11" id="KW-0511">Multifunctional enzyme</keyword>
<evidence type="ECO:0000256" key="9">
    <source>
        <dbReference type="ARBA" id="ARBA00022960"/>
    </source>
</evidence>
<evidence type="ECO:0000256" key="12">
    <source>
        <dbReference type="ARBA" id="ARBA00023315"/>
    </source>
</evidence>
<evidence type="ECO:0000256" key="7">
    <source>
        <dbReference type="ARBA" id="ARBA00022723"/>
    </source>
</evidence>
<dbReference type="Gene3D" id="2.160.10.10">
    <property type="entry name" value="Hexapeptide repeat proteins"/>
    <property type="match status" value="1"/>
</dbReference>
<evidence type="ECO:0000259" key="17">
    <source>
        <dbReference type="Pfam" id="PF12804"/>
    </source>
</evidence>
<comment type="catalytic activity">
    <reaction evidence="15">
        <text>N-acetyl-alpha-D-glucosamine 1-phosphate + UTP + H(+) = UDP-N-acetyl-alpha-D-glucosamine + diphosphate</text>
        <dbReference type="Rhea" id="RHEA:13509"/>
        <dbReference type="ChEBI" id="CHEBI:15378"/>
        <dbReference type="ChEBI" id="CHEBI:33019"/>
        <dbReference type="ChEBI" id="CHEBI:46398"/>
        <dbReference type="ChEBI" id="CHEBI:57705"/>
        <dbReference type="ChEBI" id="CHEBI:57776"/>
        <dbReference type="EC" id="2.7.7.23"/>
    </reaction>
</comment>
<evidence type="ECO:0000256" key="10">
    <source>
        <dbReference type="ARBA" id="ARBA00022984"/>
    </source>
</evidence>
<evidence type="ECO:0000256" key="15">
    <source>
        <dbReference type="ARBA" id="ARBA00048493"/>
    </source>
</evidence>
<keyword evidence="5 18" id="KW-0808">Transferase</keyword>
<reference evidence="18" key="1">
    <citation type="submission" date="2020-10" db="EMBL/GenBank/DDBJ databases">
        <title>An improved Amphimedon queenslandica hologenome assembly reveals how three proteobacterial symbionts can extend the metabolic phenotypic of their marine sponge host.</title>
        <authorList>
            <person name="Degnan B."/>
            <person name="Degnan S."/>
            <person name="Xiang X."/>
        </authorList>
    </citation>
    <scope>NUCLEOTIDE SEQUENCE</scope>
    <source>
        <strain evidence="18">AqS2</strain>
    </source>
</reference>
<evidence type="ECO:0000256" key="8">
    <source>
        <dbReference type="ARBA" id="ARBA00022842"/>
    </source>
</evidence>
<feature type="non-terminal residue" evidence="18">
    <location>
        <position position="321"/>
    </location>
</feature>
<evidence type="ECO:0000256" key="6">
    <source>
        <dbReference type="ARBA" id="ARBA00022695"/>
    </source>
</evidence>
<dbReference type="GO" id="GO:0019134">
    <property type="term" value="F:glucosamine-1-phosphate N-acetyltransferase activity"/>
    <property type="evidence" value="ECO:0007669"/>
    <property type="project" value="UniProtKB-EC"/>
</dbReference>
<comment type="catalytic activity">
    <reaction evidence="14">
        <text>alpha-D-glucosamine 1-phosphate + acetyl-CoA = N-acetyl-alpha-D-glucosamine 1-phosphate + CoA + H(+)</text>
        <dbReference type="Rhea" id="RHEA:13725"/>
        <dbReference type="ChEBI" id="CHEBI:15378"/>
        <dbReference type="ChEBI" id="CHEBI:57287"/>
        <dbReference type="ChEBI" id="CHEBI:57288"/>
        <dbReference type="ChEBI" id="CHEBI:57776"/>
        <dbReference type="ChEBI" id="CHEBI:58516"/>
        <dbReference type="EC" id="2.3.1.157"/>
    </reaction>
</comment>
<dbReference type="AlphaFoldDB" id="A0A930XY08"/>
<dbReference type="InterPro" id="IPR029044">
    <property type="entry name" value="Nucleotide-diphossugar_trans"/>
</dbReference>
<evidence type="ECO:0000256" key="11">
    <source>
        <dbReference type="ARBA" id="ARBA00023268"/>
    </source>
</evidence>